<evidence type="ECO:0000256" key="1">
    <source>
        <dbReference type="ARBA" id="ARBA00005578"/>
    </source>
</evidence>
<gene>
    <name evidence="3" type="ORF">A3Q56_04359</name>
</gene>
<dbReference type="PANTHER" id="PTHR46188:SF1">
    <property type="entry name" value="BOLA-LIKE PROTEIN 3"/>
    <property type="match status" value="1"/>
</dbReference>
<dbReference type="PIRSF" id="PIRSF003113">
    <property type="entry name" value="BolA"/>
    <property type="match status" value="1"/>
</dbReference>
<accession>A0A177B0L6</accession>
<dbReference type="EMBL" id="LWCA01000565">
    <property type="protein sequence ID" value="OAF67827.1"/>
    <property type="molecule type" value="Genomic_DNA"/>
</dbReference>
<organism evidence="3 4">
    <name type="scientific">Intoshia linei</name>
    <dbReference type="NCBI Taxonomy" id="1819745"/>
    <lineage>
        <taxon>Eukaryota</taxon>
        <taxon>Metazoa</taxon>
        <taxon>Spiralia</taxon>
        <taxon>Lophotrochozoa</taxon>
        <taxon>Mesozoa</taxon>
        <taxon>Orthonectida</taxon>
        <taxon>Rhopaluridae</taxon>
        <taxon>Intoshia</taxon>
    </lineage>
</organism>
<dbReference type="InterPro" id="IPR052275">
    <property type="entry name" value="Mt_Fe-S_assembly_factor"/>
</dbReference>
<dbReference type="GO" id="GO:0005759">
    <property type="term" value="C:mitochondrial matrix"/>
    <property type="evidence" value="ECO:0007669"/>
    <property type="project" value="TreeGrafter"/>
</dbReference>
<proteinExistence type="inferred from homology"/>
<keyword evidence="4" id="KW-1185">Reference proteome</keyword>
<dbReference type="Gene3D" id="3.30.300.90">
    <property type="entry name" value="BolA-like"/>
    <property type="match status" value="1"/>
</dbReference>
<dbReference type="Pfam" id="PF01722">
    <property type="entry name" value="BolA"/>
    <property type="match status" value="1"/>
</dbReference>
<comment type="caution">
    <text evidence="3">The sequence shown here is derived from an EMBL/GenBank/DDBJ whole genome shotgun (WGS) entry which is preliminary data.</text>
</comment>
<evidence type="ECO:0000313" key="4">
    <source>
        <dbReference type="Proteomes" id="UP000078046"/>
    </source>
</evidence>
<dbReference type="SUPFAM" id="SSF82657">
    <property type="entry name" value="BolA-like"/>
    <property type="match status" value="1"/>
</dbReference>
<evidence type="ECO:0008006" key="5">
    <source>
        <dbReference type="Google" id="ProtNLM"/>
    </source>
</evidence>
<name>A0A177B0L6_9BILA</name>
<evidence type="ECO:0000256" key="2">
    <source>
        <dbReference type="RuleBase" id="RU003860"/>
    </source>
</evidence>
<evidence type="ECO:0000313" key="3">
    <source>
        <dbReference type="EMBL" id="OAF67827.1"/>
    </source>
</evidence>
<dbReference type="InterPro" id="IPR036065">
    <property type="entry name" value="BolA-like_sf"/>
</dbReference>
<dbReference type="PANTHER" id="PTHR46188">
    <property type="entry name" value="BOLA-LIKE PROTEIN 3"/>
    <property type="match status" value="1"/>
</dbReference>
<reference evidence="3 4" key="1">
    <citation type="submission" date="2016-04" db="EMBL/GenBank/DDBJ databases">
        <title>The genome of Intoshia linei affirms orthonectids as highly simplified spiralians.</title>
        <authorList>
            <person name="Mikhailov K.V."/>
            <person name="Slusarev G.S."/>
            <person name="Nikitin M.A."/>
            <person name="Logacheva M.D."/>
            <person name="Penin A."/>
            <person name="Aleoshin V."/>
            <person name="Panchin Y.V."/>
        </authorList>
    </citation>
    <scope>NUCLEOTIDE SEQUENCE [LARGE SCALE GENOMIC DNA]</scope>
    <source>
        <strain evidence="3">Intl2013</strain>
        <tissue evidence="3">Whole animal</tissue>
    </source>
</reference>
<dbReference type="Proteomes" id="UP000078046">
    <property type="component" value="Unassembled WGS sequence"/>
</dbReference>
<dbReference type="AlphaFoldDB" id="A0A177B0L6"/>
<sequence length="76" mass="8709">MMPDKISVMSDCLKKRFPRANVQIDDISGGCGSMFSVFVKTDEFKNMSLLKQHKSVNQTLKDHIRDMHGIRIKTSH</sequence>
<dbReference type="OrthoDB" id="203381at2759"/>
<dbReference type="InterPro" id="IPR002634">
    <property type="entry name" value="BolA"/>
</dbReference>
<comment type="similarity">
    <text evidence="1 2">Belongs to the BolA/IbaG family.</text>
</comment>
<protein>
    <recommendedName>
        <fullName evidence="5">BolA-like protein 3</fullName>
    </recommendedName>
</protein>